<organism evidence="5 7">
    <name type="scientific">Neospora caninum (strain Liverpool)</name>
    <dbReference type="NCBI Taxonomy" id="572307"/>
    <lineage>
        <taxon>Eukaryota</taxon>
        <taxon>Sar</taxon>
        <taxon>Alveolata</taxon>
        <taxon>Apicomplexa</taxon>
        <taxon>Conoidasida</taxon>
        <taxon>Coccidia</taxon>
        <taxon>Eucoccidiorida</taxon>
        <taxon>Eimeriorina</taxon>
        <taxon>Sarcocystidae</taxon>
        <taxon>Neospora</taxon>
    </lineage>
</organism>
<dbReference type="InterPro" id="IPR035979">
    <property type="entry name" value="RBD_domain_sf"/>
</dbReference>
<dbReference type="GeneID" id="13442360"/>
<dbReference type="PROSITE" id="PS50102">
    <property type="entry name" value="RRM"/>
    <property type="match status" value="2"/>
</dbReference>
<dbReference type="Proteomes" id="UP000007494">
    <property type="component" value="Chromosome X"/>
</dbReference>
<keyword evidence="1 2" id="KW-0694">RNA-binding</keyword>
<dbReference type="Gene3D" id="3.30.70.330">
    <property type="match status" value="2"/>
</dbReference>
<dbReference type="InterPro" id="IPR000504">
    <property type="entry name" value="RRM_dom"/>
</dbReference>
<feature type="compositionally biased region" description="Gly residues" evidence="3">
    <location>
        <begin position="255"/>
        <end position="265"/>
    </location>
</feature>
<accession>F0VK28</accession>
<evidence type="ECO:0000313" key="7">
    <source>
        <dbReference type="Proteomes" id="UP000007494"/>
    </source>
</evidence>
<evidence type="ECO:0000256" key="2">
    <source>
        <dbReference type="PROSITE-ProRule" id="PRU00176"/>
    </source>
</evidence>
<dbReference type="AlphaFoldDB" id="F0VK28"/>
<sequence length="420" mass="44453">MAAPPQYGIHPYSHYGYAYGTGTTAVAAADYTWGANAAQYSQWQTPSAHQSAPNPLDQEPDALQSRTLFFGRLPEDVTEDTLRDVVAQHGDLKKVAVYPEKRMAFVEFYDLRHAEAARDALRGSDVLGKRVEVQFSAVKRPDKDGNTGTLYVRPVSTVHVSGSWTDPNSLDAYRELFAKHGDLKKVSANRKRETEKFVEYFDLRDAQKALDSLNGYVFNGATLHICFAQNASRTVNKNVERQGSRRTPESYGPVRGSGGSGSGGGMSRAYASAPYAAPVSSHHAVPAIYASGPLTPQHPPPAYVAAVPYAAGPAAYGAYAVPYQPAPAYSLYAYQQPQPQAANGYAAPQQWASTTAPVAAAPTPATAVPYAVAPQAASTSSTSRSSPASAPPSVAVSTSYAGTAPLPAAAGATPVAAPRW</sequence>
<feature type="domain" description="RRM" evidence="4">
    <location>
        <begin position="148"/>
        <end position="230"/>
    </location>
</feature>
<reference evidence="7" key="3">
    <citation type="journal article" date="2012" name="PLoS Pathog.">
        <title>Comparative genomics of the apicomplexan parasites Toxoplasma gondii and Neospora caninum: Coccidia differing in host range and transmission strategy.</title>
        <authorList>
            <person name="Reid A.J."/>
            <person name="Vermont S.J."/>
            <person name="Cotton J.A."/>
            <person name="Harris D."/>
            <person name="Hill-Cawthorne G.A."/>
            <person name="Konen-Waisman S."/>
            <person name="Latham S.M."/>
            <person name="Mourier T."/>
            <person name="Norton R."/>
            <person name="Quail M.A."/>
            <person name="Sanders M."/>
            <person name="Shanmugam D."/>
            <person name="Sohal A."/>
            <person name="Wasmuth J.D."/>
            <person name="Brunk B."/>
            <person name="Grigg M.E."/>
            <person name="Howard J.C."/>
            <person name="Parkinson J."/>
            <person name="Roos D.S."/>
            <person name="Trees A.J."/>
            <person name="Berriman M."/>
            <person name="Pain A."/>
            <person name="Wastling J.M."/>
        </authorList>
    </citation>
    <scope>NUCLEOTIDE SEQUENCE [LARGE SCALE GENOMIC DNA]</scope>
    <source>
        <strain evidence="7">Liverpool</strain>
    </source>
</reference>
<evidence type="ECO:0000259" key="4">
    <source>
        <dbReference type="PROSITE" id="PS50102"/>
    </source>
</evidence>
<reference evidence="5" key="1">
    <citation type="submission" date="2011-02" db="EMBL/GenBank/DDBJ databases">
        <authorList>
            <person name="Aslett M."/>
        </authorList>
    </citation>
    <scope>NUCLEOTIDE SEQUENCE</scope>
    <source>
        <strain evidence="5">Liverpool</strain>
    </source>
</reference>
<dbReference type="GO" id="GO:0003723">
    <property type="term" value="F:RNA binding"/>
    <property type="evidence" value="ECO:0007669"/>
    <property type="project" value="UniProtKB-UniRule"/>
</dbReference>
<dbReference type="EMBL" id="LN714485">
    <property type="protein sequence ID" value="CEL69138.1"/>
    <property type="molecule type" value="Genomic_DNA"/>
</dbReference>
<dbReference type="InParanoid" id="F0VK28"/>
<evidence type="ECO:0000256" key="3">
    <source>
        <dbReference type="SAM" id="MobiDB-lite"/>
    </source>
</evidence>
<proteinExistence type="predicted"/>
<evidence type="ECO:0000313" key="6">
    <source>
        <dbReference type="EMBL" id="CEL69138.1"/>
    </source>
</evidence>
<feature type="compositionally biased region" description="Basic and acidic residues" evidence="3">
    <location>
        <begin position="238"/>
        <end position="248"/>
    </location>
</feature>
<dbReference type="Pfam" id="PF00076">
    <property type="entry name" value="RRM_1"/>
    <property type="match status" value="2"/>
</dbReference>
<feature type="region of interest" description="Disordered" evidence="3">
    <location>
        <begin position="237"/>
        <end position="265"/>
    </location>
</feature>
<dbReference type="SMART" id="SM00360">
    <property type="entry name" value="RRM"/>
    <property type="match status" value="2"/>
</dbReference>
<dbReference type="eggNOG" id="KOG4660">
    <property type="taxonomic scope" value="Eukaryota"/>
</dbReference>
<dbReference type="RefSeq" id="XP_003884459.1">
    <property type="nucleotide sequence ID" value="XM_003884410.1"/>
</dbReference>
<dbReference type="VEuPathDB" id="ToxoDB:NCLIV_048580"/>
<dbReference type="EMBL" id="FR823391">
    <property type="protein sequence ID" value="CBZ54429.1"/>
    <property type="molecule type" value="Genomic_DNA"/>
</dbReference>
<gene>
    <name evidence="6" type="ORF">BN1204_048580</name>
    <name evidence="5" type="ORF">NCLIV_048580</name>
</gene>
<feature type="domain" description="RRM" evidence="4">
    <location>
        <begin position="66"/>
        <end position="138"/>
    </location>
</feature>
<dbReference type="CDD" id="cd00590">
    <property type="entry name" value="RRM_SF"/>
    <property type="match status" value="1"/>
</dbReference>
<dbReference type="InterPro" id="IPR012677">
    <property type="entry name" value="Nucleotide-bd_a/b_plait_sf"/>
</dbReference>
<evidence type="ECO:0000256" key="1">
    <source>
        <dbReference type="ARBA" id="ARBA00022884"/>
    </source>
</evidence>
<evidence type="ECO:0000313" key="5">
    <source>
        <dbReference type="EMBL" id="CBZ54429.1"/>
    </source>
</evidence>
<reference evidence="6" key="4">
    <citation type="journal article" date="2015" name="PLoS ONE">
        <title>Comprehensive Evaluation of Toxoplasma gondii VEG and Neospora caninum LIV Genomes with Tachyzoite Stage Transcriptome and Proteome Defines Novel Transcript Features.</title>
        <authorList>
            <person name="Ramaprasad A."/>
            <person name="Mourier T."/>
            <person name="Naeem R."/>
            <person name="Malas T.B."/>
            <person name="Moussa E."/>
            <person name="Panigrahi A."/>
            <person name="Vermont S.J."/>
            <person name="Otto T.D."/>
            <person name="Wastling J."/>
            <person name="Pain A."/>
        </authorList>
    </citation>
    <scope>NUCLEOTIDE SEQUENCE</scope>
    <source>
        <strain evidence="6">Liverpool</strain>
    </source>
</reference>
<dbReference type="OMA" id="MSERHEY"/>
<dbReference type="CDD" id="cd12276">
    <property type="entry name" value="RRM2_MEI2_EAR1_like"/>
    <property type="match status" value="1"/>
</dbReference>
<protein>
    <submittedName>
        <fullName evidence="6">RNA binding protein, putative</fullName>
    </submittedName>
</protein>
<dbReference type="SUPFAM" id="SSF54928">
    <property type="entry name" value="RNA-binding domain, RBD"/>
    <property type="match status" value="2"/>
</dbReference>
<dbReference type="OrthoDB" id="332077at2759"/>
<keyword evidence="7" id="KW-1185">Reference proteome</keyword>
<dbReference type="PANTHER" id="PTHR23189">
    <property type="entry name" value="RNA RECOGNITION MOTIF-CONTAINING"/>
    <property type="match status" value="1"/>
</dbReference>
<reference evidence="5" key="2">
    <citation type="submission" date="2011-03" db="EMBL/GenBank/DDBJ databases">
        <title>Comparative genomics and transcriptomics of Neospora caninum and Toxoplasma gondii.</title>
        <authorList>
            <person name="Reid A.J."/>
            <person name="Sohal A."/>
            <person name="Harris D."/>
            <person name="Quail M."/>
            <person name="Sanders M."/>
            <person name="Berriman M."/>
            <person name="Wastling J.M."/>
            <person name="Pain A."/>
        </authorList>
    </citation>
    <scope>NUCLEOTIDE SEQUENCE</scope>
    <source>
        <strain evidence="5">Liverpool</strain>
    </source>
</reference>
<name>F0VK28_NEOCL</name>